<organism evidence="1 2">
    <name type="scientific">Zooshikella ganghwensis</name>
    <dbReference type="NCBI Taxonomy" id="202772"/>
    <lineage>
        <taxon>Bacteria</taxon>
        <taxon>Pseudomonadati</taxon>
        <taxon>Pseudomonadota</taxon>
        <taxon>Gammaproteobacteria</taxon>
        <taxon>Oceanospirillales</taxon>
        <taxon>Zooshikellaceae</taxon>
        <taxon>Zooshikella</taxon>
    </lineage>
</organism>
<proteinExistence type="predicted"/>
<dbReference type="SUPFAM" id="SSF51735">
    <property type="entry name" value="NAD(P)-binding Rossmann-fold domains"/>
    <property type="match status" value="1"/>
</dbReference>
<dbReference type="Gene3D" id="3.30.1780.10">
    <property type="entry name" value="ornithine cyclodeaminase, domain 1"/>
    <property type="match status" value="1"/>
</dbReference>
<name>A0A4P9VIK0_9GAMM</name>
<dbReference type="Gene3D" id="3.40.50.720">
    <property type="entry name" value="NAD(P)-binding Rossmann-like Domain"/>
    <property type="match status" value="1"/>
</dbReference>
<dbReference type="PIRSF" id="PIRSF001439">
    <property type="entry name" value="CryM"/>
    <property type="match status" value="1"/>
</dbReference>
<evidence type="ECO:0000313" key="2">
    <source>
        <dbReference type="Proteomes" id="UP000257039"/>
    </source>
</evidence>
<dbReference type="InterPro" id="IPR036291">
    <property type="entry name" value="NAD(P)-bd_dom_sf"/>
</dbReference>
<dbReference type="GO" id="GO:0005737">
    <property type="term" value="C:cytoplasm"/>
    <property type="evidence" value="ECO:0007669"/>
    <property type="project" value="TreeGrafter"/>
</dbReference>
<comment type="caution">
    <text evidence="1">The sequence shown here is derived from an EMBL/GenBank/DDBJ whole genome shotgun (WGS) entry which is preliminary data.</text>
</comment>
<gene>
    <name evidence="1" type="ORF">B9G39_02250</name>
</gene>
<dbReference type="InterPro" id="IPR003462">
    <property type="entry name" value="ODC_Mu_crystall"/>
</dbReference>
<dbReference type="EC" id="4.3.1.12" evidence="1"/>
<keyword evidence="1" id="KW-0456">Lyase</keyword>
<dbReference type="PANTHER" id="PTHR13812">
    <property type="entry name" value="KETIMINE REDUCTASE MU-CRYSTALLIN"/>
    <property type="match status" value="1"/>
</dbReference>
<evidence type="ECO:0000313" key="1">
    <source>
        <dbReference type="EMBL" id="RDH42356.1"/>
    </source>
</evidence>
<dbReference type="Proteomes" id="UP000257039">
    <property type="component" value="Unassembled WGS sequence"/>
</dbReference>
<dbReference type="EMBL" id="NDXW01000001">
    <property type="protein sequence ID" value="RDH42356.1"/>
    <property type="molecule type" value="Genomic_DNA"/>
</dbReference>
<dbReference type="Pfam" id="PF02423">
    <property type="entry name" value="OCD_Mu_crystall"/>
    <property type="match status" value="1"/>
</dbReference>
<accession>A0A4P9VIK0</accession>
<dbReference type="InterPro" id="IPR023401">
    <property type="entry name" value="ODC_N"/>
</dbReference>
<reference evidence="1 2" key="1">
    <citation type="submission" date="2017-04" db="EMBL/GenBank/DDBJ databases">
        <title>Draft genome sequence of Zooshikella ganghwensis VG4 isolated from Red Sea sediments.</title>
        <authorList>
            <person name="Rehman Z."/>
            <person name="Alam I."/>
            <person name="Kamau A."/>
            <person name="Bajic V."/>
            <person name="Leiknes T."/>
        </authorList>
    </citation>
    <scope>NUCLEOTIDE SEQUENCE [LARGE SCALE GENOMIC DNA]</scope>
    <source>
        <strain evidence="1 2">VG4</strain>
    </source>
</reference>
<dbReference type="AlphaFoldDB" id="A0A4P9VIK0"/>
<dbReference type="RefSeq" id="WP_094785876.1">
    <property type="nucleotide sequence ID" value="NZ_NDXW01000001.1"/>
</dbReference>
<sequence>MDVIALNEIQAAFSPEAALKNIKDGFIAYSQQKVNVPPVGYLGFQEPPGDCHIKYGYINDSPYFVIKAATGFFKNHLVNLPTSDGLMLVMSSQTGQPLALLQDKGWLTDTRTDIAGALAAIHLAPQNIQQIGLIGCGIQARHQLQWLSYATTCKKVSVWSPSLHHCEKFADEMAEFGFQVLPTKQPEQTISESQLIVTTTPSREPIVKTEWVQPGTHITAVGADAEGKQELATSLVAAADILVVDSKDQCCDHGETAHAFQSGLLDNKTIVELGDVLNNPYVVERSSTAISICDLTGVAVQDIAIATTVYEAIKNKSS</sequence>
<keyword evidence="2" id="KW-1185">Reference proteome</keyword>
<dbReference type="GO" id="GO:0008473">
    <property type="term" value="F:ornithine cyclodeaminase activity"/>
    <property type="evidence" value="ECO:0007669"/>
    <property type="project" value="UniProtKB-EC"/>
</dbReference>
<protein>
    <submittedName>
        <fullName evidence="1">Ornithine cyclodeaminase family protein</fullName>
        <ecNumber evidence="1">4.3.1.12</ecNumber>
    </submittedName>
</protein>
<dbReference type="PANTHER" id="PTHR13812:SF19">
    <property type="entry name" value="KETIMINE REDUCTASE MU-CRYSTALLIN"/>
    <property type="match status" value="1"/>
</dbReference>